<protein>
    <submittedName>
        <fullName evidence="1">Uncharacterized protein</fullName>
    </submittedName>
</protein>
<comment type="caution">
    <text evidence="1">The sequence shown here is derived from an EMBL/GenBank/DDBJ whole genome shotgun (WGS) entry which is preliminary data.</text>
</comment>
<keyword evidence="2" id="KW-1185">Reference proteome</keyword>
<dbReference type="AlphaFoldDB" id="A0A8S1RE98"/>
<proteinExistence type="predicted"/>
<accession>A0A8S1RE98</accession>
<dbReference type="EMBL" id="CAJJDN010000168">
    <property type="protein sequence ID" value="CAD8126576.1"/>
    <property type="molecule type" value="Genomic_DNA"/>
</dbReference>
<reference evidence="1" key="1">
    <citation type="submission" date="2021-01" db="EMBL/GenBank/DDBJ databases">
        <authorList>
            <consortium name="Genoscope - CEA"/>
            <person name="William W."/>
        </authorList>
    </citation>
    <scope>NUCLEOTIDE SEQUENCE</scope>
</reference>
<gene>
    <name evidence="1" type="ORF">PSON_ATCC_30995.1.T1680077</name>
</gene>
<evidence type="ECO:0000313" key="2">
    <source>
        <dbReference type="Proteomes" id="UP000692954"/>
    </source>
</evidence>
<sequence>MYQQVKPNQNALFESLKKPLTKLIQARNSFIDLTQSNQRIEPQIIESNQQAKKVTEIKERSHNILFYFIKRYQIT</sequence>
<organism evidence="1 2">
    <name type="scientific">Paramecium sonneborni</name>
    <dbReference type="NCBI Taxonomy" id="65129"/>
    <lineage>
        <taxon>Eukaryota</taxon>
        <taxon>Sar</taxon>
        <taxon>Alveolata</taxon>
        <taxon>Ciliophora</taxon>
        <taxon>Intramacronucleata</taxon>
        <taxon>Oligohymenophorea</taxon>
        <taxon>Peniculida</taxon>
        <taxon>Parameciidae</taxon>
        <taxon>Paramecium</taxon>
    </lineage>
</organism>
<evidence type="ECO:0000313" key="1">
    <source>
        <dbReference type="EMBL" id="CAD8126576.1"/>
    </source>
</evidence>
<dbReference type="Proteomes" id="UP000692954">
    <property type="component" value="Unassembled WGS sequence"/>
</dbReference>
<name>A0A8S1RE98_9CILI</name>